<accession>A0A0A0D0X6</accession>
<dbReference type="RefSeq" id="WP_034845190.1">
    <property type="nucleotide sequence ID" value="NZ_JANX01000457.1"/>
</dbReference>
<dbReference type="CDD" id="cd03216">
    <property type="entry name" value="ABC_Carb_Monos_I"/>
    <property type="match status" value="1"/>
</dbReference>
<evidence type="ECO:0000256" key="2">
    <source>
        <dbReference type="ARBA" id="ARBA00022840"/>
    </source>
</evidence>
<dbReference type="EMBL" id="JANX01000457">
    <property type="protein sequence ID" value="KGM31684.1"/>
    <property type="molecule type" value="Genomic_DNA"/>
</dbReference>
<gene>
    <name evidence="4" type="ORF">P409_25785</name>
</gene>
<keyword evidence="2" id="KW-0067">ATP-binding</keyword>
<dbReference type="InterPro" id="IPR003439">
    <property type="entry name" value="ABC_transporter-like_ATP-bd"/>
</dbReference>
<dbReference type="SMART" id="SM00382">
    <property type="entry name" value="AAA"/>
    <property type="match status" value="1"/>
</dbReference>
<dbReference type="InterPro" id="IPR017871">
    <property type="entry name" value="ABC_transporter-like_CS"/>
</dbReference>
<evidence type="ECO:0000313" key="4">
    <source>
        <dbReference type="EMBL" id="KGM31684.1"/>
    </source>
</evidence>
<evidence type="ECO:0000259" key="3">
    <source>
        <dbReference type="PROSITE" id="PS50893"/>
    </source>
</evidence>
<comment type="caution">
    <text evidence="4">The sequence shown here is derived from an EMBL/GenBank/DDBJ whole genome shotgun (WGS) entry which is preliminary data.</text>
</comment>
<dbReference type="Pfam" id="PF00005">
    <property type="entry name" value="ABC_tran"/>
    <property type="match status" value="1"/>
</dbReference>
<dbReference type="PANTHER" id="PTHR43790:SF8">
    <property type="entry name" value="SUGAR ABC TRANSPORTER ATP-BINDING PROTEIN"/>
    <property type="match status" value="1"/>
</dbReference>
<evidence type="ECO:0000256" key="1">
    <source>
        <dbReference type="ARBA" id="ARBA00022741"/>
    </source>
</evidence>
<dbReference type="OrthoDB" id="7157922at2"/>
<name>A0A0A0D0X6_9PROT</name>
<dbReference type="PROSITE" id="PS50893">
    <property type="entry name" value="ABC_TRANSPORTER_2"/>
    <property type="match status" value="1"/>
</dbReference>
<dbReference type="SUPFAM" id="SSF52540">
    <property type="entry name" value="P-loop containing nucleoside triphosphate hydrolases"/>
    <property type="match status" value="1"/>
</dbReference>
<dbReference type="AlphaFoldDB" id="A0A0A0D0X6"/>
<keyword evidence="1" id="KW-0547">Nucleotide-binding</keyword>
<reference evidence="4 5" key="1">
    <citation type="submission" date="2014-01" db="EMBL/GenBank/DDBJ databases">
        <title>Genome sequence determination for a cystic fibrosis isolate, Inquilinus limosus.</title>
        <authorList>
            <person name="Pino M."/>
            <person name="Di Conza J."/>
            <person name="Gutkind G."/>
        </authorList>
    </citation>
    <scope>NUCLEOTIDE SEQUENCE [LARGE SCALE GENOMIC DNA]</scope>
    <source>
        <strain evidence="4 5">MP06</strain>
    </source>
</reference>
<dbReference type="PANTHER" id="PTHR43790">
    <property type="entry name" value="CARBOHYDRATE TRANSPORT ATP-BINDING PROTEIN MG119-RELATED"/>
    <property type="match status" value="1"/>
</dbReference>
<dbReference type="InterPro" id="IPR027417">
    <property type="entry name" value="P-loop_NTPase"/>
</dbReference>
<dbReference type="Proteomes" id="UP000029995">
    <property type="component" value="Unassembled WGS sequence"/>
</dbReference>
<protein>
    <submittedName>
        <fullName evidence="4">Sugar ABC transporter</fullName>
    </submittedName>
</protein>
<dbReference type="InterPro" id="IPR003593">
    <property type="entry name" value="AAA+_ATPase"/>
</dbReference>
<feature type="domain" description="ABC transporter" evidence="3">
    <location>
        <begin position="20"/>
        <end position="260"/>
    </location>
</feature>
<dbReference type="GO" id="GO:0005524">
    <property type="term" value="F:ATP binding"/>
    <property type="evidence" value="ECO:0007669"/>
    <property type="project" value="UniProtKB-KW"/>
</dbReference>
<sequence>MTDTARATTVRTATDGRELLRLEHIQMRFGAVTALTDASFSVRAGEVLALLGDNGAGKSTLIKIISGGLQPTAGRVIFEGEECHFASPADAKARGIETVYQDLSLCMNVDVVANFFMGRELTRRILGIPVLREREMQAITERALQAAGTRIPSVRTHAEHLSGGQRQAIELSRFVHWGGKMVMLDEPFAALGVEQTRRGLEMIARVRDQGVAVILITHNMTHAFQVADRIVVLRHGRITGDVATAGSSPEEVVRMITGDVSQRVA</sequence>
<dbReference type="InterPro" id="IPR050107">
    <property type="entry name" value="ABC_carbohydrate_import_ATPase"/>
</dbReference>
<dbReference type="Gene3D" id="3.40.50.300">
    <property type="entry name" value="P-loop containing nucleotide triphosphate hydrolases"/>
    <property type="match status" value="1"/>
</dbReference>
<proteinExistence type="predicted"/>
<organism evidence="4 5">
    <name type="scientific">Inquilinus limosus MP06</name>
    <dbReference type="NCBI Taxonomy" id="1398085"/>
    <lineage>
        <taxon>Bacteria</taxon>
        <taxon>Pseudomonadati</taxon>
        <taxon>Pseudomonadota</taxon>
        <taxon>Alphaproteobacteria</taxon>
        <taxon>Rhodospirillales</taxon>
        <taxon>Rhodospirillaceae</taxon>
        <taxon>Inquilinus</taxon>
    </lineage>
</organism>
<dbReference type="GO" id="GO:0016887">
    <property type="term" value="F:ATP hydrolysis activity"/>
    <property type="evidence" value="ECO:0007669"/>
    <property type="project" value="InterPro"/>
</dbReference>
<dbReference type="PROSITE" id="PS00211">
    <property type="entry name" value="ABC_TRANSPORTER_1"/>
    <property type="match status" value="1"/>
</dbReference>
<evidence type="ECO:0000313" key="5">
    <source>
        <dbReference type="Proteomes" id="UP000029995"/>
    </source>
</evidence>